<feature type="signal peptide" evidence="1">
    <location>
        <begin position="1"/>
        <end position="22"/>
    </location>
</feature>
<dbReference type="RefSeq" id="WP_109795776.1">
    <property type="nucleotide sequence ID" value="NZ_PHIG01000044.1"/>
</dbReference>
<dbReference type="PANTHER" id="PTHR43283:SF3">
    <property type="entry name" value="BETA-LACTAMASE FAMILY PROTEIN (AFU_ORTHOLOGUE AFUA_5G07500)"/>
    <property type="match status" value="1"/>
</dbReference>
<dbReference type="InterPro" id="IPR001466">
    <property type="entry name" value="Beta-lactam-related"/>
</dbReference>
<comment type="caution">
    <text evidence="3">The sequence shown here is derived from an EMBL/GenBank/DDBJ whole genome shotgun (WGS) entry which is preliminary data.</text>
</comment>
<feature type="domain" description="Beta-lactamase-related" evidence="2">
    <location>
        <begin position="45"/>
        <end position="401"/>
    </location>
</feature>
<evidence type="ECO:0000313" key="4">
    <source>
        <dbReference type="Proteomes" id="UP000229498"/>
    </source>
</evidence>
<accession>A0A2M9FY75</accession>
<dbReference type="PANTHER" id="PTHR43283">
    <property type="entry name" value="BETA-LACTAMASE-RELATED"/>
    <property type="match status" value="1"/>
</dbReference>
<proteinExistence type="predicted"/>
<dbReference type="Gene3D" id="3.40.710.10">
    <property type="entry name" value="DD-peptidase/beta-lactamase superfamily"/>
    <property type="match status" value="1"/>
</dbReference>
<dbReference type="Proteomes" id="UP000229498">
    <property type="component" value="Unassembled WGS sequence"/>
</dbReference>
<evidence type="ECO:0000256" key="1">
    <source>
        <dbReference type="SAM" id="SignalP"/>
    </source>
</evidence>
<protein>
    <submittedName>
        <fullName evidence="3">Penicillin-binding protein</fullName>
    </submittedName>
</protein>
<feature type="chain" id="PRO_5014980678" evidence="1">
    <location>
        <begin position="23"/>
        <end position="423"/>
    </location>
</feature>
<name>A0A2M9FY75_9PROT</name>
<dbReference type="SUPFAM" id="SSF56601">
    <property type="entry name" value="beta-lactamase/transpeptidase-like"/>
    <property type="match status" value="1"/>
</dbReference>
<gene>
    <name evidence="3" type="ORF">CVT23_17055</name>
</gene>
<sequence>MKLKMIGMMASVACAAATLVQAAELPRASDPASLGFSGDRLQALDARIAKEIEAGSFPGAIVMVARDGQIAHLGVMGKRTEGGEPMAEDAIFRIYSMTKPITSVAAMILVEEGRLDLSHPVHAYLPEYKEMQVATGKDADGNVTLEPARRAMTIQDLLRHTAGLTYGFFGAGPAREAMSEMNLESAGLNNREIARVIGGLPLEHQPGQVWEYSRATDVLGAVIEVVEGRPLGEVFQDRIFDPLGMEDTMFRVADPADQARLAEARADDMNVGPITMHDPAAERAFESGGGGLHSTVHDYARFAQMLLNGGELDGARILSPETVAFMTADHLGDRIGPGKYYLPGPGYGFGLGFGVRLDRGVSPANGVPGEYYWGGAAGTYYFADPTNDMFLVYMMQSPKNRVKVRAILRNMVYGAMTGNGSAD</sequence>
<dbReference type="InterPro" id="IPR050789">
    <property type="entry name" value="Diverse_Enzym_Activities"/>
</dbReference>
<dbReference type="OrthoDB" id="9808046at2"/>
<keyword evidence="4" id="KW-1185">Reference proteome</keyword>
<dbReference type="InterPro" id="IPR012338">
    <property type="entry name" value="Beta-lactam/transpept-like"/>
</dbReference>
<keyword evidence="1" id="KW-0732">Signal</keyword>
<dbReference type="EMBL" id="PHIG01000044">
    <property type="protein sequence ID" value="PJK28410.1"/>
    <property type="molecule type" value="Genomic_DNA"/>
</dbReference>
<dbReference type="Pfam" id="PF00144">
    <property type="entry name" value="Beta-lactamase"/>
    <property type="match status" value="1"/>
</dbReference>
<evidence type="ECO:0000313" key="3">
    <source>
        <dbReference type="EMBL" id="PJK28410.1"/>
    </source>
</evidence>
<reference evidence="3 4" key="1">
    <citation type="submission" date="2017-11" db="EMBL/GenBank/DDBJ databases">
        <title>Draft genome sequence of Rhizobiales bacterium SY3-13.</title>
        <authorList>
            <person name="Sun C."/>
        </authorList>
    </citation>
    <scope>NUCLEOTIDE SEQUENCE [LARGE SCALE GENOMIC DNA]</scope>
    <source>
        <strain evidence="3 4">SY3-13</strain>
    </source>
</reference>
<organism evidence="3 4">
    <name type="scientific">Minwuia thermotolerans</name>
    <dbReference type="NCBI Taxonomy" id="2056226"/>
    <lineage>
        <taxon>Bacteria</taxon>
        <taxon>Pseudomonadati</taxon>
        <taxon>Pseudomonadota</taxon>
        <taxon>Alphaproteobacteria</taxon>
        <taxon>Minwuiales</taxon>
        <taxon>Minwuiaceae</taxon>
        <taxon>Minwuia</taxon>
    </lineage>
</organism>
<evidence type="ECO:0000259" key="2">
    <source>
        <dbReference type="Pfam" id="PF00144"/>
    </source>
</evidence>
<dbReference type="AlphaFoldDB" id="A0A2M9FY75"/>